<accession>A0A0N8HK10</accession>
<dbReference type="GO" id="GO:0003676">
    <property type="term" value="F:nucleic acid binding"/>
    <property type="evidence" value="ECO:0007669"/>
    <property type="project" value="InterPro"/>
</dbReference>
<dbReference type="GO" id="GO:0005829">
    <property type="term" value="C:cytosol"/>
    <property type="evidence" value="ECO:0007669"/>
    <property type="project" value="TreeGrafter"/>
</dbReference>
<proteinExistence type="predicted"/>
<evidence type="ECO:0000256" key="1">
    <source>
        <dbReference type="ARBA" id="ARBA00022722"/>
    </source>
</evidence>
<dbReference type="GO" id="GO:0006259">
    <property type="term" value="P:DNA metabolic process"/>
    <property type="evidence" value="ECO:0007669"/>
    <property type="project" value="UniProtKB-ARBA"/>
</dbReference>
<dbReference type="NCBIfam" id="NF006602">
    <property type="entry name" value="PRK09146.1"/>
    <property type="match status" value="1"/>
</dbReference>
<evidence type="ECO:0000313" key="6">
    <source>
        <dbReference type="Proteomes" id="UP000050378"/>
    </source>
</evidence>
<gene>
    <name evidence="5" type="ORF">AOG27_14785</name>
</gene>
<dbReference type="STRING" id="570156.AOG27_14785"/>
<keyword evidence="3" id="KW-0269">Exonuclease</keyword>
<evidence type="ECO:0000259" key="4">
    <source>
        <dbReference type="SMART" id="SM00479"/>
    </source>
</evidence>
<dbReference type="SUPFAM" id="SSF53098">
    <property type="entry name" value="Ribonuclease H-like"/>
    <property type="match status" value="1"/>
</dbReference>
<organism evidence="5 6">
    <name type="scientific">Pseudoalteromonas lipolytica</name>
    <dbReference type="NCBI Taxonomy" id="570156"/>
    <lineage>
        <taxon>Bacteria</taxon>
        <taxon>Pseudomonadati</taxon>
        <taxon>Pseudomonadota</taxon>
        <taxon>Gammaproteobacteria</taxon>
        <taxon>Alteromonadales</taxon>
        <taxon>Pseudoalteromonadaceae</taxon>
        <taxon>Pseudoalteromonas</taxon>
    </lineage>
</organism>
<name>A0A0N8HK10_9GAMM</name>
<evidence type="ECO:0000313" key="5">
    <source>
        <dbReference type="EMBL" id="KPM82576.1"/>
    </source>
</evidence>
<protein>
    <submittedName>
        <fullName evidence="5">DNA polymerase III subunit epsilon</fullName>
    </submittedName>
</protein>
<dbReference type="RefSeq" id="WP_054553778.1">
    <property type="nucleotide sequence ID" value="NZ_LJTC01000010.1"/>
</dbReference>
<dbReference type="InterPro" id="IPR012337">
    <property type="entry name" value="RNaseH-like_sf"/>
</dbReference>
<dbReference type="GO" id="GO:0008408">
    <property type="term" value="F:3'-5' exonuclease activity"/>
    <property type="evidence" value="ECO:0007669"/>
    <property type="project" value="TreeGrafter"/>
</dbReference>
<dbReference type="SMART" id="SM00479">
    <property type="entry name" value="EXOIII"/>
    <property type="match status" value="1"/>
</dbReference>
<keyword evidence="2" id="KW-0378">Hydrolase</keyword>
<evidence type="ECO:0000256" key="3">
    <source>
        <dbReference type="ARBA" id="ARBA00022839"/>
    </source>
</evidence>
<comment type="caution">
    <text evidence="5">The sequence shown here is derived from an EMBL/GenBank/DDBJ whole genome shotgun (WGS) entry which is preliminary data.</text>
</comment>
<evidence type="ECO:0000256" key="2">
    <source>
        <dbReference type="ARBA" id="ARBA00022801"/>
    </source>
</evidence>
<dbReference type="InterPro" id="IPR013520">
    <property type="entry name" value="Ribonucl_H"/>
</dbReference>
<dbReference type="PATRIC" id="fig|570156.3.peg.4044"/>
<dbReference type="Proteomes" id="UP000050378">
    <property type="component" value="Unassembled WGS sequence"/>
</dbReference>
<dbReference type="Pfam" id="PF00929">
    <property type="entry name" value="RNase_T"/>
    <property type="match status" value="1"/>
</dbReference>
<dbReference type="AlphaFoldDB" id="A0A0N8HK10"/>
<feature type="domain" description="Exonuclease" evidence="4">
    <location>
        <begin position="45"/>
        <end position="225"/>
    </location>
</feature>
<dbReference type="InterPro" id="IPR036397">
    <property type="entry name" value="RNaseH_sf"/>
</dbReference>
<keyword evidence="1" id="KW-0540">Nuclease</keyword>
<reference evidence="5 6" key="1">
    <citation type="submission" date="2015-09" db="EMBL/GenBank/DDBJ databases">
        <title>Draft Genome Sequence of Pseudoalteromonas lipolytica UCD-48B.</title>
        <authorList>
            <person name="Krusor M."/>
            <person name="Coil D.A."/>
            <person name="Lang J.M."/>
            <person name="Eisen J.A."/>
            <person name="Alexiev A."/>
        </authorList>
    </citation>
    <scope>NUCLEOTIDE SEQUENCE [LARGE SCALE GENOMIC DNA]</scope>
    <source>
        <strain evidence="5 6">UCD-48B</strain>
    </source>
</reference>
<dbReference type="OrthoDB" id="5497329at2"/>
<dbReference type="PANTHER" id="PTHR30231">
    <property type="entry name" value="DNA POLYMERASE III SUBUNIT EPSILON"/>
    <property type="match status" value="1"/>
</dbReference>
<dbReference type="CDD" id="cd06127">
    <property type="entry name" value="DEDDh"/>
    <property type="match status" value="1"/>
</dbReference>
<dbReference type="EMBL" id="LJTC01000010">
    <property type="protein sequence ID" value="KPM82576.1"/>
    <property type="molecule type" value="Genomic_DNA"/>
</dbReference>
<sequence>MAKQGAKLDWPTRYQQLLAQSKQPLIKAFYESAICDLNTPISDIPLVALDFETTGLNYQNDDIVSVGLIPFNTKRIFCKDSQHWIVQPRRKLAEESIVIHGITHSEVSDAPDFSTIMAPLLAALKGKVIVVHFAPIERHFLYQALQARLGEGLEFAVIDTLDLETRALKAKQGLLGRLFNSKLDSVRLADSRIRYSLPAYQNHNALNDATATAELLQAQIAYHYRPDTPLSELLI</sequence>
<dbReference type="PANTHER" id="PTHR30231:SF4">
    <property type="entry name" value="PROTEIN NEN2"/>
    <property type="match status" value="1"/>
</dbReference>
<dbReference type="Gene3D" id="3.30.420.10">
    <property type="entry name" value="Ribonuclease H-like superfamily/Ribonuclease H"/>
    <property type="match status" value="1"/>
</dbReference>